<dbReference type="InterPro" id="IPR008713">
    <property type="entry name" value="Phage_lambda_NinG"/>
</dbReference>
<dbReference type="EMBL" id="QKPI01000001">
    <property type="protein sequence ID" value="RWT84804.1"/>
    <property type="molecule type" value="Genomic_DNA"/>
</dbReference>
<comment type="caution">
    <text evidence="2">The sequence shown here is derived from an EMBL/GenBank/DDBJ whole genome shotgun (WGS) entry which is preliminary data.</text>
</comment>
<feature type="coiled-coil region" evidence="1">
    <location>
        <begin position="41"/>
        <end position="68"/>
    </location>
</feature>
<protein>
    <recommendedName>
        <fullName evidence="4">Recombination protein NinG</fullName>
    </recommendedName>
</protein>
<evidence type="ECO:0000256" key="1">
    <source>
        <dbReference type="SAM" id="Coils"/>
    </source>
</evidence>
<dbReference type="Pfam" id="PF05766">
    <property type="entry name" value="NinG"/>
    <property type="match status" value="1"/>
</dbReference>
<sequence length="208" mass="24134">MRKPTRRTCKVCKEKFTATFDNVWWCCPEHGAIYALDLRAKQKVKETAKRIKERKEKDRAESRDLKARKVALKTKPQWRAEAQAAFNRYVRLRDAGKPCISCGRMPEQKFGGTMDCGHYRTRGAAAHLAFNLHNTAAQCVYCNRDRDGAQKAFEQGLIERIGAEKVEAINNDNSVRWFDIPYLQRIKSIFTRKARALEKRRARRQEAA</sequence>
<dbReference type="Proteomes" id="UP000289016">
    <property type="component" value="Unassembled WGS sequence"/>
</dbReference>
<proteinExistence type="predicted"/>
<evidence type="ECO:0008006" key="4">
    <source>
        <dbReference type="Google" id="ProtNLM"/>
    </source>
</evidence>
<dbReference type="AlphaFoldDB" id="A0AB37VN08"/>
<organism evidence="2 3">
    <name type="scientific">Enterobacter cloacae</name>
    <dbReference type="NCBI Taxonomy" id="550"/>
    <lineage>
        <taxon>Bacteria</taxon>
        <taxon>Pseudomonadati</taxon>
        <taxon>Pseudomonadota</taxon>
        <taxon>Gammaproteobacteria</taxon>
        <taxon>Enterobacterales</taxon>
        <taxon>Enterobacteriaceae</taxon>
        <taxon>Enterobacter</taxon>
        <taxon>Enterobacter cloacae complex</taxon>
    </lineage>
</organism>
<evidence type="ECO:0000313" key="3">
    <source>
        <dbReference type="Proteomes" id="UP000289016"/>
    </source>
</evidence>
<dbReference type="RefSeq" id="WP_128338567.1">
    <property type="nucleotide sequence ID" value="NZ_QKPI01000001.1"/>
</dbReference>
<name>A0AB37VN08_ENTCL</name>
<reference evidence="2 3" key="1">
    <citation type="submission" date="2018-06" db="EMBL/GenBank/DDBJ databases">
        <title>Carbapenemase-producing Enterobacteriaceae present in wastewater treatment plant effluent and nearby surface waters in the US.</title>
        <authorList>
            <person name="Mathys D.A."/>
            <person name="Mollenkopf D.F."/>
            <person name="Feicht S.M."/>
            <person name="Adams R.J."/>
            <person name="Albers A.L."/>
            <person name="Grooters S.V."/>
            <person name="Stuever D.M."/>
            <person name="Daniels J.B."/>
            <person name="Wittum T.E."/>
        </authorList>
    </citation>
    <scope>NUCLEOTIDE SEQUENCE [LARGE SCALE GENOMIC DNA]</scope>
    <source>
        <strain evidence="2 3">GEO_23_Down_A</strain>
    </source>
</reference>
<accession>A0AB37VN08</accession>
<gene>
    <name evidence="2" type="ORF">DN595_00075</name>
</gene>
<evidence type="ECO:0000313" key="2">
    <source>
        <dbReference type="EMBL" id="RWT84804.1"/>
    </source>
</evidence>
<keyword evidence="1" id="KW-0175">Coiled coil</keyword>